<dbReference type="GeneID" id="81369593"/>
<evidence type="ECO:0008006" key="9">
    <source>
        <dbReference type="Google" id="ProtNLM"/>
    </source>
</evidence>
<evidence type="ECO:0000256" key="2">
    <source>
        <dbReference type="ARBA" id="ARBA00023015"/>
    </source>
</evidence>
<keyword evidence="8" id="KW-1185">Reference proteome</keyword>
<dbReference type="CDD" id="cd12148">
    <property type="entry name" value="fungal_TF_MHR"/>
    <property type="match status" value="1"/>
</dbReference>
<reference evidence="7" key="2">
    <citation type="journal article" date="2023" name="IMA Fungus">
        <title>Comparative genomic study of the Penicillium genus elucidates a diverse pangenome and 15 lateral gene transfer events.</title>
        <authorList>
            <person name="Petersen C."/>
            <person name="Sorensen T."/>
            <person name="Nielsen M.R."/>
            <person name="Sondergaard T.E."/>
            <person name="Sorensen J.L."/>
            <person name="Fitzpatrick D.A."/>
            <person name="Frisvad J.C."/>
            <person name="Nielsen K.L."/>
        </authorList>
    </citation>
    <scope>NUCLEOTIDE SEQUENCE</scope>
    <source>
        <strain evidence="7">IBT 29677</strain>
    </source>
</reference>
<name>A0A9X0BAL5_9EURO</name>
<proteinExistence type="predicted"/>
<comment type="caution">
    <text evidence="7">The sequence shown here is derived from an EMBL/GenBank/DDBJ whole genome shotgun (WGS) entry which is preliminary data.</text>
</comment>
<keyword evidence="3" id="KW-0238">DNA-binding</keyword>
<dbReference type="RefSeq" id="XP_056489915.1">
    <property type="nucleotide sequence ID" value="XM_056630613.1"/>
</dbReference>
<evidence type="ECO:0000256" key="3">
    <source>
        <dbReference type="ARBA" id="ARBA00023125"/>
    </source>
</evidence>
<organism evidence="7 8">
    <name type="scientific">Penicillium cosmopolitanum</name>
    <dbReference type="NCBI Taxonomy" id="1131564"/>
    <lineage>
        <taxon>Eukaryota</taxon>
        <taxon>Fungi</taxon>
        <taxon>Dikarya</taxon>
        <taxon>Ascomycota</taxon>
        <taxon>Pezizomycotina</taxon>
        <taxon>Eurotiomycetes</taxon>
        <taxon>Eurotiomycetidae</taxon>
        <taxon>Eurotiales</taxon>
        <taxon>Aspergillaceae</taxon>
        <taxon>Penicillium</taxon>
    </lineage>
</organism>
<keyword evidence="5" id="KW-0539">Nucleus</keyword>
<accession>A0A9X0BAL5</accession>
<comment type="subcellular location">
    <subcellularLocation>
        <location evidence="1">Nucleus</location>
    </subcellularLocation>
</comment>
<feature type="region of interest" description="Disordered" evidence="6">
    <location>
        <begin position="1"/>
        <end position="46"/>
    </location>
</feature>
<dbReference type="GO" id="GO:0008270">
    <property type="term" value="F:zinc ion binding"/>
    <property type="evidence" value="ECO:0007669"/>
    <property type="project" value="InterPro"/>
</dbReference>
<dbReference type="SUPFAM" id="SSF57701">
    <property type="entry name" value="Zn2/Cys6 DNA-binding domain"/>
    <property type="match status" value="1"/>
</dbReference>
<evidence type="ECO:0000256" key="5">
    <source>
        <dbReference type="ARBA" id="ARBA00023242"/>
    </source>
</evidence>
<gene>
    <name evidence="7" type="ORF">N7509_005976</name>
</gene>
<dbReference type="OrthoDB" id="4078573at2759"/>
<dbReference type="InterPro" id="IPR001138">
    <property type="entry name" value="Zn2Cys6_DnaBD"/>
</dbReference>
<dbReference type="GO" id="GO:0000981">
    <property type="term" value="F:DNA-binding transcription factor activity, RNA polymerase II-specific"/>
    <property type="evidence" value="ECO:0007669"/>
    <property type="project" value="InterPro"/>
</dbReference>
<dbReference type="GO" id="GO:0000976">
    <property type="term" value="F:transcription cis-regulatory region binding"/>
    <property type="evidence" value="ECO:0007669"/>
    <property type="project" value="TreeGrafter"/>
</dbReference>
<sequence>MNLTTRAQSKSQSPRVDSRTSTPKSQKGNSPRAAGTNRKKSELSDTKAKRVRTGCLTCRERHLKCDEALGRRGVRLNFIDIQTVAPPHIIDRPKGAKVTFRDDSRFIASEYVGGFERYPPPQPESPVQDRQLLHQDAFNALGTDYLTSLFQSVAHSFDPTGFDVPHDFIVGPDTWHEPHIVPGEELLPHGTSNFARKLAMKQYSSSSLSDPEQIFLLQTFVEEVGPWMESMDPMRHFTQTLPYYTVEEPLLLKAFLACGARHLSVVNPSSGDEKANRYYEMATQDLMSLMQDPNRDSVLCAAAALVLSIYESISSQSTPKINHTTGSRALIRECGWNSKTPGLGGACFWINTSIELLSCLRYGWSLSWDPDTWGVDMHIDNVHHFPKSEELWLHRILYICGKVSNFRVQSQNQQSPNGTDAHMGQLSQKLQDWGHYNSWCDQWVKNTPPSMQPLGHVQPWPSNTQSVFPTIWMTKRPAIIAQFFYHLARILLARTHPMEPDFRTEMKEMQQAHAYDICGLAVGLKDRGLAKISIRCLAIAAESLESREAQEEALRILTATAKDTIWSSQSIENDLRQHWGWPPPPHETVDPMQMHNSHYHELDQTISKGPKISTHLSNPLLGMSDFSAEKHPYQGFYTAPHHTLDQYHQYGSYIL</sequence>
<keyword evidence="2" id="KW-0805">Transcription regulation</keyword>
<dbReference type="InterPro" id="IPR036864">
    <property type="entry name" value="Zn2-C6_fun-type_DNA-bd_sf"/>
</dbReference>
<feature type="compositionally biased region" description="Polar residues" evidence="6">
    <location>
        <begin position="1"/>
        <end position="29"/>
    </location>
</feature>
<dbReference type="GO" id="GO:0045944">
    <property type="term" value="P:positive regulation of transcription by RNA polymerase II"/>
    <property type="evidence" value="ECO:0007669"/>
    <property type="project" value="TreeGrafter"/>
</dbReference>
<dbReference type="AlphaFoldDB" id="A0A9X0BAL5"/>
<evidence type="ECO:0000313" key="8">
    <source>
        <dbReference type="Proteomes" id="UP001147747"/>
    </source>
</evidence>
<reference evidence="7" key="1">
    <citation type="submission" date="2022-12" db="EMBL/GenBank/DDBJ databases">
        <authorList>
            <person name="Petersen C."/>
        </authorList>
    </citation>
    <scope>NUCLEOTIDE SEQUENCE</scope>
    <source>
        <strain evidence="7">IBT 29677</strain>
    </source>
</reference>
<evidence type="ECO:0000256" key="6">
    <source>
        <dbReference type="SAM" id="MobiDB-lite"/>
    </source>
</evidence>
<dbReference type="CDD" id="cd00067">
    <property type="entry name" value="GAL4"/>
    <property type="match status" value="1"/>
</dbReference>
<evidence type="ECO:0000313" key="7">
    <source>
        <dbReference type="EMBL" id="KAJ5397863.1"/>
    </source>
</evidence>
<dbReference type="PANTHER" id="PTHR37534">
    <property type="entry name" value="TRANSCRIPTIONAL ACTIVATOR PROTEIN UGA3"/>
    <property type="match status" value="1"/>
</dbReference>
<dbReference type="Pfam" id="PF11951">
    <property type="entry name" value="Fungal_trans_2"/>
    <property type="match status" value="1"/>
</dbReference>
<dbReference type="GO" id="GO:0005634">
    <property type="term" value="C:nucleus"/>
    <property type="evidence" value="ECO:0007669"/>
    <property type="project" value="UniProtKB-SubCell"/>
</dbReference>
<evidence type="ECO:0000256" key="4">
    <source>
        <dbReference type="ARBA" id="ARBA00023163"/>
    </source>
</evidence>
<dbReference type="Proteomes" id="UP001147747">
    <property type="component" value="Unassembled WGS sequence"/>
</dbReference>
<keyword evidence="4" id="KW-0804">Transcription</keyword>
<dbReference type="EMBL" id="JAPZBU010000006">
    <property type="protein sequence ID" value="KAJ5397863.1"/>
    <property type="molecule type" value="Genomic_DNA"/>
</dbReference>
<dbReference type="PANTHER" id="PTHR37534:SF40">
    <property type="entry name" value="ZN(2)-C6 FUNGAL-TYPE DOMAIN-CONTAINING PROTEIN"/>
    <property type="match status" value="1"/>
</dbReference>
<dbReference type="InterPro" id="IPR021858">
    <property type="entry name" value="Fun_TF"/>
</dbReference>
<protein>
    <recommendedName>
        <fullName evidence="9">Zn(2)-C6 fungal-type domain-containing protein</fullName>
    </recommendedName>
</protein>
<evidence type="ECO:0000256" key="1">
    <source>
        <dbReference type="ARBA" id="ARBA00004123"/>
    </source>
</evidence>